<comment type="caution">
    <text evidence="1">The sequence shown here is derived from an EMBL/GenBank/DDBJ whole genome shotgun (WGS) entry which is preliminary data.</text>
</comment>
<gene>
    <name evidence="1" type="ORF">HGP29_05925</name>
</gene>
<proteinExistence type="predicted"/>
<name>A0A7X8SIG4_9BACT</name>
<protein>
    <submittedName>
        <fullName evidence="1">Uncharacterized protein</fullName>
    </submittedName>
</protein>
<dbReference type="EMBL" id="JABAIL010000002">
    <property type="protein sequence ID" value="NLR90732.1"/>
    <property type="molecule type" value="Genomic_DNA"/>
</dbReference>
<organism evidence="1 2">
    <name type="scientific">Flammeovirga agarivorans</name>
    <dbReference type="NCBI Taxonomy" id="2726742"/>
    <lineage>
        <taxon>Bacteria</taxon>
        <taxon>Pseudomonadati</taxon>
        <taxon>Bacteroidota</taxon>
        <taxon>Cytophagia</taxon>
        <taxon>Cytophagales</taxon>
        <taxon>Flammeovirgaceae</taxon>
        <taxon>Flammeovirga</taxon>
    </lineage>
</organism>
<evidence type="ECO:0000313" key="2">
    <source>
        <dbReference type="Proteomes" id="UP000585050"/>
    </source>
</evidence>
<dbReference type="AlphaFoldDB" id="A0A7X8SIG4"/>
<reference evidence="1 2" key="1">
    <citation type="submission" date="2020-04" db="EMBL/GenBank/DDBJ databases">
        <title>Flammeovirga sp. SR4, a novel species isolated from seawater.</title>
        <authorList>
            <person name="Wang X."/>
        </authorList>
    </citation>
    <scope>NUCLEOTIDE SEQUENCE [LARGE SCALE GENOMIC DNA]</scope>
    <source>
        <strain evidence="1 2">SR4</strain>
    </source>
</reference>
<dbReference type="Proteomes" id="UP000585050">
    <property type="component" value="Unassembled WGS sequence"/>
</dbReference>
<keyword evidence="2" id="KW-1185">Reference proteome</keyword>
<accession>A0A7X8SIG4</accession>
<evidence type="ECO:0000313" key="1">
    <source>
        <dbReference type="EMBL" id="NLR90732.1"/>
    </source>
</evidence>
<sequence>MKYTHILKLATLILLPLFSCQQEQNKEVEKKIIIRKEFKQSKDDGLYKQFGNDVVEVKVKDFITKGENVSITAEVKNAEGTSLRTIELPKEKLLAILNAQNEIDIESVANSEQFLWKTQEGTEEELEHGVFLSEEYEEEMSAIIKKEYGQGIKSINSINVDIENNEATINAEVLLSDGQVVQKTIKKKTEEMTGGEDEVVKVKMIQIEGK</sequence>
<dbReference type="RefSeq" id="WP_168881449.1">
    <property type="nucleotide sequence ID" value="NZ_JABAIL010000002.1"/>
</dbReference>